<name>A0ABW1ZWK6_9GAMM</name>
<dbReference type="EMBL" id="JBHSWE010000001">
    <property type="protein sequence ID" value="MFC6669582.1"/>
    <property type="molecule type" value="Genomic_DNA"/>
</dbReference>
<sequence length="118" mass="12927">MKRIFCLSLTAALTTAPTLAAETGNEQTVKDGIYAACFRMNIEAKNTYKRIVANDKRSLTISQEHRNGQLSVEEALGEAEQILKQQRVAYDHLANVLTATSRLGCPDTAGLLGEVEMQ</sequence>
<evidence type="ECO:0000313" key="2">
    <source>
        <dbReference type="EMBL" id="MFC6669582.1"/>
    </source>
</evidence>
<proteinExistence type="predicted"/>
<evidence type="ECO:0000256" key="1">
    <source>
        <dbReference type="SAM" id="SignalP"/>
    </source>
</evidence>
<protein>
    <submittedName>
        <fullName evidence="2">Uncharacterized protein</fullName>
    </submittedName>
</protein>
<accession>A0ABW1ZWK6</accession>
<feature type="signal peptide" evidence="1">
    <location>
        <begin position="1"/>
        <end position="20"/>
    </location>
</feature>
<evidence type="ECO:0000313" key="3">
    <source>
        <dbReference type="Proteomes" id="UP001596422"/>
    </source>
</evidence>
<dbReference type="RefSeq" id="WP_379908135.1">
    <property type="nucleotide sequence ID" value="NZ_JBHSWE010000001.1"/>
</dbReference>
<feature type="chain" id="PRO_5045535897" evidence="1">
    <location>
        <begin position="21"/>
        <end position="118"/>
    </location>
</feature>
<keyword evidence="1" id="KW-0732">Signal</keyword>
<dbReference type="Proteomes" id="UP001596422">
    <property type="component" value="Unassembled WGS sequence"/>
</dbReference>
<gene>
    <name evidence="2" type="ORF">ACFQDL_05325</name>
</gene>
<reference evidence="3" key="1">
    <citation type="journal article" date="2019" name="Int. J. Syst. Evol. Microbiol.">
        <title>The Global Catalogue of Microorganisms (GCM) 10K type strain sequencing project: providing services to taxonomists for standard genome sequencing and annotation.</title>
        <authorList>
            <consortium name="The Broad Institute Genomics Platform"/>
            <consortium name="The Broad Institute Genome Sequencing Center for Infectious Disease"/>
            <person name="Wu L."/>
            <person name="Ma J."/>
        </authorList>
    </citation>
    <scope>NUCLEOTIDE SEQUENCE [LARGE SCALE GENOMIC DNA]</scope>
    <source>
        <strain evidence="3">NBRC 111756</strain>
    </source>
</reference>
<comment type="caution">
    <text evidence="2">The sequence shown here is derived from an EMBL/GenBank/DDBJ whole genome shotgun (WGS) entry which is preliminary data.</text>
</comment>
<keyword evidence="3" id="KW-1185">Reference proteome</keyword>
<organism evidence="2 3">
    <name type="scientific">Marinobacterium aestuariivivens</name>
    <dbReference type="NCBI Taxonomy" id="1698799"/>
    <lineage>
        <taxon>Bacteria</taxon>
        <taxon>Pseudomonadati</taxon>
        <taxon>Pseudomonadota</taxon>
        <taxon>Gammaproteobacteria</taxon>
        <taxon>Oceanospirillales</taxon>
        <taxon>Oceanospirillaceae</taxon>
        <taxon>Marinobacterium</taxon>
    </lineage>
</organism>